<dbReference type="PANTHER" id="PTHR36511:SF4">
    <property type="entry name" value="ANTITOXIN MQSA"/>
    <property type="match status" value="1"/>
</dbReference>
<evidence type="ECO:0000256" key="1">
    <source>
        <dbReference type="ARBA" id="ARBA00023015"/>
    </source>
</evidence>
<keyword evidence="5" id="KW-1185">Reference proteome</keyword>
<accession>A0A1H6H8W1</accession>
<reference evidence="5" key="1">
    <citation type="submission" date="2016-10" db="EMBL/GenBank/DDBJ databases">
        <authorList>
            <person name="Varghese N."/>
            <person name="Submissions S."/>
        </authorList>
    </citation>
    <scope>NUCLEOTIDE SEQUENCE [LARGE SCALE GENOMIC DNA]</scope>
    <source>
        <strain evidence="5">DSM 13234</strain>
    </source>
</reference>
<evidence type="ECO:0000256" key="2">
    <source>
        <dbReference type="ARBA" id="ARBA00023125"/>
    </source>
</evidence>
<evidence type="ECO:0000313" key="5">
    <source>
        <dbReference type="Proteomes" id="UP000182983"/>
    </source>
</evidence>
<dbReference type="InterPro" id="IPR052359">
    <property type="entry name" value="HTH-type_reg/antitoxin"/>
</dbReference>
<name>A0A1H6H8W1_MAGFU</name>
<dbReference type="InterPro" id="IPR010982">
    <property type="entry name" value="Lambda_DNA-bd_dom_sf"/>
</dbReference>
<dbReference type="GO" id="GO:0003677">
    <property type="term" value="F:DNA binding"/>
    <property type="evidence" value="ECO:0007669"/>
    <property type="project" value="UniProtKB-KW"/>
</dbReference>
<dbReference type="Proteomes" id="UP000182983">
    <property type="component" value="Unassembled WGS sequence"/>
</dbReference>
<dbReference type="PANTHER" id="PTHR36511">
    <property type="entry name" value="MERR FAMILY BACTERIAL REGULATORY PROTEIN"/>
    <property type="match status" value="1"/>
</dbReference>
<proteinExistence type="predicted"/>
<evidence type="ECO:0000313" key="4">
    <source>
        <dbReference type="EMBL" id="SEH32221.1"/>
    </source>
</evidence>
<evidence type="ECO:0000256" key="3">
    <source>
        <dbReference type="ARBA" id="ARBA00023163"/>
    </source>
</evidence>
<keyword evidence="1" id="KW-0805">Transcription regulation</keyword>
<protein>
    <submittedName>
        <fullName evidence="4">Putative transcriptional regulator</fullName>
    </submittedName>
</protein>
<sequence length="108" mass="11845">MRRKITSEMSKAALDTLDWAAVDAVTDAEIARQIAADADVAPEILPVDVKAIRRVTGLSQTVFAARYRIPVGTLRDWEQGRKQPDSTARAYLHVIARSPDMVAIALEA</sequence>
<gene>
    <name evidence="4" type="ORF">SAMN04244559_01202</name>
</gene>
<dbReference type="Gene3D" id="1.10.260.40">
    <property type="entry name" value="lambda repressor-like DNA-binding domains"/>
    <property type="match status" value="1"/>
</dbReference>
<keyword evidence="3" id="KW-0804">Transcription</keyword>
<dbReference type="EMBL" id="FNWO01000004">
    <property type="protein sequence ID" value="SEH32221.1"/>
    <property type="molecule type" value="Genomic_DNA"/>
</dbReference>
<dbReference type="AlphaFoldDB" id="A0A1H6H8W1"/>
<dbReference type="SUPFAM" id="SSF47413">
    <property type="entry name" value="lambda repressor-like DNA-binding domains"/>
    <property type="match status" value="1"/>
</dbReference>
<dbReference type="CDD" id="cd00093">
    <property type="entry name" value="HTH_XRE"/>
    <property type="match status" value="1"/>
</dbReference>
<keyword evidence="2" id="KW-0238">DNA-binding</keyword>
<organism evidence="4 5">
    <name type="scientific">Magnetospirillum fulvum</name>
    <name type="common">Rhodospirillum fulvum</name>
    <dbReference type="NCBI Taxonomy" id="1082"/>
    <lineage>
        <taxon>Bacteria</taxon>
        <taxon>Pseudomonadati</taxon>
        <taxon>Pseudomonadota</taxon>
        <taxon>Alphaproteobacteria</taxon>
        <taxon>Rhodospirillales</taxon>
        <taxon>Rhodospirillaceae</taxon>
        <taxon>Magnetospirillum</taxon>
    </lineage>
</organism>
<dbReference type="InterPro" id="IPR001387">
    <property type="entry name" value="Cro/C1-type_HTH"/>
</dbReference>